<evidence type="ECO:0000256" key="5">
    <source>
        <dbReference type="RuleBase" id="RU000487"/>
    </source>
</evidence>
<dbReference type="GO" id="GO:0097014">
    <property type="term" value="C:ciliary plasm"/>
    <property type="evidence" value="ECO:0007669"/>
    <property type="project" value="UniProtKB-ARBA"/>
</dbReference>
<comment type="similarity">
    <text evidence="2 5">Belongs to the actin family.</text>
</comment>
<reference evidence="6" key="2">
    <citation type="submission" date="2025-09" db="UniProtKB">
        <authorList>
            <consortium name="Ensembl"/>
        </authorList>
    </citation>
    <scope>IDENTIFICATION</scope>
</reference>
<dbReference type="SUPFAM" id="SSF53067">
    <property type="entry name" value="Actin-like ATPase domain"/>
    <property type="match status" value="2"/>
</dbReference>
<keyword evidence="4" id="KW-0206">Cytoskeleton</keyword>
<evidence type="ECO:0000313" key="7">
    <source>
        <dbReference type="Proteomes" id="UP000694569"/>
    </source>
</evidence>
<protein>
    <recommendedName>
        <fullName evidence="8">Actin</fullName>
    </recommendedName>
</protein>
<dbReference type="PROSITE" id="PS01132">
    <property type="entry name" value="ACTINS_ACT_LIKE"/>
    <property type="match status" value="1"/>
</dbReference>
<dbReference type="FunFam" id="3.30.420.40:FF:000058">
    <property type="entry name" value="Putative actin-related protein 5"/>
    <property type="match status" value="1"/>
</dbReference>
<comment type="subcellular location">
    <subcellularLocation>
        <location evidence="1">Cytoplasm</location>
        <location evidence="1">Cytoskeleton</location>
    </subcellularLocation>
</comment>
<dbReference type="InterPro" id="IPR020902">
    <property type="entry name" value="Actin/actin-like_CS"/>
</dbReference>
<dbReference type="Pfam" id="PF00022">
    <property type="entry name" value="Actin"/>
    <property type="match status" value="1"/>
</dbReference>
<dbReference type="InterPro" id="IPR004000">
    <property type="entry name" value="Actin"/>
</dbReference>
<sequence>MFDSNVLDSPAVIFDNGSGLCKAGLSDQNYPRSVLSTLIGRPRKLHTMHLGAQKDFFIGNESHALRGILTLTCPMQHGVITNWEDMEKIWTHMYNCELGVCPSERPVLLTEAPLNPLQNREKMAEVMFEEFKVPAMYVALQAPLTLYAYGLLSGIVVDSGDGVTHTACIYNGYNIQYAVSRIDIAGSDITKYLMNILSESGFSFMTSAEREIVKSIKEQLCYVALDPEKEMNKNTIETMNEYKLPDGNTIMIGNQLFRAPEILFTPYLIGMESPGIHQMLYSSILKCDIDVRRDLLNSILLSGGSTLFPGLYERLLQEMKRHAAVGVPVKILALPDRVCCAWVGASMLASLPSFKETWVTVCDYEECGPSIVHKKCF</sequence>
<dbReference type="OrthoDB" id="6953074at2759"/>
<dbReference type="FunFam" id="3.90.640.10:FF:000007">
    <property type="entry name" value="Actin like 7B"/>
    <property type="match status" value="1"/>
</dbReference>
<evidence type="ECO:0008006" key="8">
    <source>
        <dbReference type="Google" id="ProtNLM"/>
    </source>
</evidence>
<dbReference type="Ensembl" id="ENSLLET00000021691.1">
    <property type="protein sequence ID" value="ENSLLEP00000020878.1"/>
    <property type="gene ID" value="ENSLLEG00000013217.1"/>
</dbReference>
<evidence type="ECO:0000256" key="3">
    <source>
        <dbReference type="ARBA" id="ARBA00022490"/>
    </source>
</evidence>
<keyword evidence="7" id="KW-1185">Reference proteome</keyword>
<evidence type="ECO:0000256" key="4">
    <source>
        <dbReference type="ARBA" id="ARBA00023212"/>
    </source>
</evidence>
<evidence type="ECO:0000256" key="1">
    <source>
        <dbReference type="ARBA" id="ARBA00004245"/>
    </source>
</evidence>
<proteinExistence type="inferred from homology"/>
<dbReference type="FunFam" id="3.30.420.40:FF:000018">
    <property type="entry name" value="Actin-like protein (Centractin)"/>
    <property type="match status" value="1"/>
</dbReference>
<dbReference type="Gene3D" id="3.30.420.40">
    <property type="match status" value="2"/>
</dbReference>
<dbReference type="PRINTS" id="PR00190">
    <property type="entry name" value="ACTIN"/>
</dbReference>
<evidence type="ECO:0000256" key="2">
    <source>
        <dbReference type="ARBA" id="ARBA00006752"/>
    </source>
</evidence>
<name>A0A8C5MZS5_9ANUR</name>
<dbReference type="GO" id="GO:0005856">
    <property type="term" value="C:cytoskeleton"/>
    <property type="evidence" value="ECO:0007669"/>
    <property type="project" value="UniProtKB-SubCell"/>
</dbReference>
<dbReference type="SMART" id="SM00268">
    <property type="entry name" value="ACTIN"/>
    <property type="match status" value="1"/>
</dbReference>
<organism evidence="6 7">
    <name type="scientific">Leptobrachium leishanense</name>
    <name type="common">Leishan spiny toad</name>
    <dbReference type="NCBI Taxonomy" id="445787"/>
    <lineage>
        <taxon>Eukaryota</taxon>
        <taxon>Metazoa</taxon>
        <taxon>Chordata</taxon>
        <taxon>Craniata</taxon>
        <taxon>Vertebrata</taxon>
        <taxon>Euteleostomi</taxon>
        <taxon>Amphibia</taxon>
        <taxon>Batrachia</taxon>
        <taxon>Anura</taxon>
        <taxon>Pelobatoidea</taxon>
        <taxon>Megophryidae</taxon>
        <taxon>Leptobrachium</taxon>
    </lineage>
</organism>
<dbReference type="PANTHER" id="PTHR11937">
    <property type="entry name" value="ACTIN"/>
    <property type="match status" value="1"/>
</dbReference>
<reference evidence="6" key="1">
    <citation type="submission" date="2025-08" db="UniProtKB">
        <authorList>
            <consortium name="Ensembl"/>
        </authorList>
    </citation>
    <scope>IDENTIFICATION</scope>
</reference>
<evidence type="ECO:0000313" key="6">
    <source>
        <dbReference type="Ensembl" id="ENSLLEP00000020878.1"/>
    </source>
</evidence>
<dbReference type="AlphaFoldDB" id="A0A8C5MZS5"/>
<dbReference type="InterPro" id="IPR043129">
    <property type="entry name" value="ATPase_NBD"/>
</dbReference>
<keyword evidence="3" id="KW-0963">Cytoplasm</keyword>
<dbReference type="CDD" id="cd13397">
    <property type="entry name" value="ASKHA_NBD_actin_Arp-T1-3"/>
    <property type="match status" value="1"/>
</dbReference>
<dbReference type="Gene3D" id="3.90.640.10">
    <property type="entry name" value="Actin, Chain A, domain 4"/>
    <property type="match status" value="1"/>
</dbReference>
<dbReference type="Proteomes" id="UP000694569">
    <property type="component" value="Unplaced"/>
</dbReference>
<dbReference type="GeneTree" id="ENSGT00940000165349"/>
<accession>A0A8C5MZS5</accession>